<feature type="signal peptide" evidence="20">
    <location>
        <begin position="1"/>
        <end position="20"/>
    </location>
</feature>
<evidence type="ECO:0000256" key="14">
    <source>
        <dbReference type="ARBA" id="ARBA00023004"/>
    </source>
</evidence>
<keyword evidence="10" id="KW-0479">Metal-binding</keyword>
<dbReference type="Gene3D" id="3.30.565.10">
    <property type="entry name" value="Histidine kinase-like ATPase, C-terminal domain"/>
    <property type="match status" value="1"/>
</dbReference>
<dbReference type="InterPro" id="IPR050482">
    <property type="entry name" value="Sensor_HK_TwoCompSys"/>
</dbReference>
<evidence type="ECO:0000256" key="17">
    <source>
        <dbReference type="ARBA" id="ARBA00024827"/>
    </source>
</evidence>
<dbReference type="Pfam" id="PF07695">
    <property type="entry name" value="7TMR-DISM_7TM"/>
    <property type="match status" value="1"/>
</dbReference>
<keyword evidence="11" id="KW-0547">Nucleotide-binding</keyword>
<keyword evidence="7" id="KW-0963">Cytoplasm</keyword>
<evidence type="ECO:0000256" key="15">
    <source>
        <dbReference type="ARBA" id="ARBA00023012"/>
    </source>
</evidence>
<feature type="transmembrane region" description="Helical" evidence="19">
    <location>
        <begin position="383"/>
        <end position="407"/>
    </location>
</feature>
<feature type="transmembrane region" description="Helical" evidence="19">
    <location>
        <begin position="255"/>
        <end position="275"/>
    </location>
</feature>
<evidence type="ECO:0000256" key="13">
    <source>
        <dbReference type="ARBA" id="ARBA00022840"/>
    </source>
</evidence>
<evidence type="ECO:0000256" key="8">
    <source>
        <dbReference type="ARBA" id="ARBA00022553"/>
    </source>
</evidence>
<keyword evidence="15" id="KW-0902">Two-component regulatory system</keyword>
<dbReference type="Proteomes" id="UP000002875">
    <property type="component" value="Chromosome"/>
</dbReference>
<dbReference type="InterPro" id="IPR011622">
    <property type="entry name" value="7TMR_DISM_rcpt_extracell_dom2"/>
</dbReference>
<sequence>MKLSIIYILLFCSISFISFAKSESDAIVYDGTWQELNLPEGIFVLPELNEPYNIEKLAAFPQVYKFEKVRGSVPTYWANGKPYWFRIELKNTTNMVQDLLIHLHLSLYDEIEFYVVENKIVKDHQSSNWKVPQQNRRIKHRDFIFPTTIQPKQEVSYYLKIRKSFGSISFPLTIWEKNYFEYYFPTNDHFSWGFVSGILLFVFFISILISIVFEARLYLYYGLYVLTALCFIYTMQGYFIRVYGDGSFGIEGDKIRYIATMLLIITNIIFIKSYLRWDLLKNPLFLWYSNFFIILFSILIIVSFFDNLLLENYLFNNFTIPITFLVSLCFLISPIFVFGTTLYCIYIEHFKKDATYFLLANLPVFFVAFYSGLSTYEFLPGSYLAGIDYFVIAFIVEIIALSGMLAYRVRLMQNNNERLLIEKNLIQQQRTQAVLEAEERERIRIARDLHDGIGQTLAAARMTLGNFISQQRAYIHEMQSPLNLLEDSIKEIREISHNMMPSSLTKFGLTSALKQLTNKVNATGKIQIQLQIVGLKERFDDKIELMLYRIVQEVISNIIKHAGAKKVNIELVKHDTELILIIEDDGRGFDTENTENHGIGLKNIATRVEYLNGNVNFDSSIGRGTSVVIEIPLN</sequence>
<keyword evidence="14" id="KW-0408">Iron</keyword>
<dbReference type="Pfam" id="PF02518">
    <property type="entry name" value="HATPase_c"/>
    <property type="match status" value="1"/>
</dbReference>
<dbReference type="Gene3D" id="1.20.5.1930">
    <property type="match status" value="1"/>
</dbReference>
<name>A0ABN4AP08_EMTOG</name>
<keyword evidence="13" id="KW-0067">ATP-binding</keyword>
<feature type="transmembrane region" description="Helical" evidence="19">
    <location>
        <begin position="325"/>
        <end position="347"/>
    </location>
</feature>
<dbReference type="Pfam" id="PF07696">
    <property type="entry name" value="7TMR-DISMED2"/>
    <property type="match status" value="1"/>
</dbReference>
<dbReference type="InterPro" id="IPR036890">
    <property type="entry name" value="HATPase_C_sf"/>
</dbReference>
<gene>
    <name evidence="22" type="ordered locus">Emtol_3052</name>
</gene>
<keyword evidence="20" id="KW-0732">Signal</keyword>
<reference evidence="22 23" key="1">
    <citation type="submission" date="2011-07" db="EMBL/GenBank/DDBJ databases">
        <title>The complete genome of chromosome of Emticicia oligotrophica DSM 17448.</title>
        <authorList>
            <consortium name="US DOE Joint Genome Institute (JGI-PGF)"/>
            <person name="Lucas S."/>
            <person name="Han J."/>
            <person name="Lapidus A."/>
            <person name="Bruce D."/>
            <person name="Goodwin L."/>
            <person name="Pitluck S."/>
            <person name="Peters L."/>
            <person name="Kyrpides N."/>
            <person name="Mavromatis K."/>
            <person name="Ivanova N."/>
            <person name="Ovchinnikova G."/>
            <person name="Teshima H."/>
            <person name="Detter J.C."/>
            <person name="Tapia R."/>
            <person name="Han C."/>
            <person name="Land M."/>
            <person name="Hauser L."/>
            <person name="Markowitz V."/>
            <person name="Cheng J.-F."/>
            <person name="Hugenholtz P."/>
            <person name="Woyke T."/>
            <person name="Wu D."/>
            <person name="Tindall B."/>
            <person name="Pomrenke H."/>
            <person name="Brambilla E."/>
            <person name="Klenk H.-P."/>
            <person name="Eisen J.A."/>
        </authorList>
    </citation>
    <scope>NUCLEOTIDE SEQUENCE [LARGE SCALE GENOMIC DNA]</scope>
    <source>
        <strain evidence="22 23">DSM 17448</strain>
    </source>
</reference>
<keyword evidence="9" id="KW-0808">Transferase</keyword>
<dbReference type="Gene3D" id="2.60.40.2380">
    <property type="match status" value="1"/>
</dbReference>
<evidence type="ECO:0000256" key="1">
    <source>
        <dbReference type="ARBA" id="ARBA00000085"/>
    </source>
</evidence>
<dbReference type="EMBL" id="CP002961">
    <property type="protein sequence ID" value="AFK04185.1"/>
    <property type="molecule type" value="Genomic_DNA"/>
</dbReference>
<evidence type="ECO:0000256" key="19">
    <source>
        <dbReference type="SAM" id="Phobius"/>
    </source>
</evidence>
<evidence type="ECO:0000256" key="12">
    <source>
        <dbReference type="ARBA" id="ARBA00022777"/>
    </source>
</evidence>
<keyword evidence="19" id="KW-1133">Transmembrane helix</keyword>
<keyword evidence="8" id="KW-0597">Phosphoprotein</keyword>
<keyword evidence="19" id="KW-0812">Transmembrane</keyword>
<accession>A0ABN4AP08</accession>
<dbReference type="CDD" id="cd16917">
    <property type="entry name" value="HATPase_UhpB-NarQ-NarX-like"/>
    <property type="match status" value="1"/>
</dbReference>
<evidence type="ECO:0000256" key="3">
    <source>
        <dbReference type="ARBA" id="ARBA00004496"/>
    </source>
</evidence>
<feature type="domain" description="Histidine kinase" evidence="21">
    <location>
        <begin position="444"/>
        <end position="634"/>
    </location>
</feature>
<evidence type="ECO:0000256" key="11">
    <source>
        <dbReference type="ARBA" id="ARBA00022741"/>
    </source>
</evidence>
<evidence type="ECO:0000256" key="9">
    <source>
        <dbReference type="ARBA" id="ARBA00022679"/>
    </source>
</evidence>
<dbReference type="PROSITE" id="PS50109">
    <property type="entry name" value="HIS_KIN"/>
    <property type="match status" value="1"/>
</dbReference>
<evidence type="ECO:0000313" key="23">
    <source>
        <dbReference type="Proteomes" id="UP000002875"/>
    </source>
</evidence>
<comment type="catalytic activity">
    <reaction evidence="1">
        <text>ATP + protein L-histidine = ADP + protein N-phospho-L-histidine.</text>
        <dbReference type="EC" id="2.7.13.3"/>
    </reaction>
</comment>
<evidence type="ECO:0000256" key="6">
    <source>
        <dbReference type="ARBA" id="ARBA00022485"/>
    </source>
</evidence>
<feature type="transmembrane region" description="Helical" evidence="19">
    <location>
        <begin position="287"/>
        <end position="305"/>
    </location>
</feature>
<feature type="transmembrane region" description="Helical" evidence="19">
    <location>
        <begin position="218"/>
        <end position="235"/>
    </location>
</feature>
<evidence type="ECO:0000313" key="22">
    <source>
        <dbReference type="EMBL" id="AFK04185.1"/>
    </source>
</evidence>
<evidence type="ECO:0000259" key="21">
    <source>
        <dbReference type="PROSITE" id="PS50109"/>
    </source>
</evidence>
<dbReference type="InterPro" id="IPR011712">
    <property type="entry name" value="Sig_transdc_His_kin_sub3_dim/P"/>
</dbReference>
<evidence type="ECO:0000256" key="4">
    <source>
        <dbReference type="ARBA" id="ARBA00012438"/>
    </source>
</evidence>
<feature type="transmembrane region" description="Helical" evidence="19">
    <location>
        <begin position="190"/>
        <end position="211"/>
    </location>
</feature>
<evidence type="ECO:0000256" key="10">
    <source>
        <dbReference type="ARBA" id="ARBA00022723"/>
    </source>
</evidence>
<evidence type="ECO:0000256" key="18">
    <source>
        <dbReference type="ARBA" id="ARBA00030800"/>
    </source>
</evidence>
<dbReference type="PANTHER" id="PTHR24421">
    <property type="entry name" value="NITRATE/NITRITE SENSOR PROTEIN NARX-RELATED"/>
    <property type="match status" value="1"/>
</dbReference>
<comment type="cofactor">
    <cofactor evidence="2">
        <name>[4Fe-4S] cluster</name>
        <dbReference type="ChEBI" id="CHEBI:49883"/>
    </cofactor>
</comment>
<evidence type="ECO:0000256" key="7">
    <source>
        <dbReference type="ARBA" id="ARBA00022490"/>
    </source>
</evidence>
<keyword evidence="19" id="KW-0472">Membrane</keyword>
<dbReference type="InterPro" id="IPR011623">
    <property type="entry name" value="7TMR_DISM_rcpt_extracell_dom1"/>
</dbReference>
<evidence type="ECO:0000256" key="5">
    <source>
        <dbReference type="ARBA" id="ARBA00017322"/>
    </source>
</evidence>
<evidence type="ECO:0000256" key="2">
    <source>
        <dbReference type="ARBA" id="ARBA00001966"/>
    </source>
</evidence>
<dbReference type="InterPro" id="IPR005467">
    <property type="entry name" value="His_kinase_dom"/>
</dbReference>
<keyword evidence="23" id="KW-1185">Reference proteome</keyword>
<dbReference type="InterPro" id="IPR003594">
    <property type="entry name" value="HATPase_dom"/>
</dbReference>
<protein>
    <recommendedName>
        <fullName evidence="5">Oxygen sensor histidine kinase NreB</fullName>
        <ecNumber evidence="4">2.7.13.3</ecNumber>
    </recommendedName>
    <alternativeName>
        <fullName evidence="18">Nitrogen regulation protein B</fullName>
    </alternativeName>
</protein>
<dbReference type="SUPFAM" id="SSF55874">
    <property type="entry name" value="ATPase domain of HSP90 chaperone/DNA topoisomerase II/histidine kinase"/>
    <property type="match status" value="1"/>
</dbReference>
<dbReference type="GO" id="GO:0016301">
    <property type="term" value="F:kinase activity"/>
    <property type="evidence" value="ECO:0007669"/>
    <property type="project" value="UniProtKB-KW"/>
</dbReference>
<comment type="function">
    <text evidence="17">Member of the two-component regulatory system NreB/NreC involved in the control of dissimilatory nitrate/nitrite reduction in response to oxygen. NreB functions as a direct oxygen sensor histidine kinase which is autophosphorylated, in the absence of oxygen, probably at the conserved histidine residue, and transfers its phosphate group probably to a conserved aspartate residue of NreC. NreB/NreC activates the expression of the nitrate (narGHJI) and nitrite (nir) reductase operons, as well as the putative nitrate transporter gene narT.</text>
</comment>
<dbReference type="InterPro" id="IPR004358">
    <property type="entry name" value="Sig_transdc_His_kin-like_C"/>
</dbReference>
<dbReference type="Pfam" id="PF07730">
    <property type="entry name" value="HisKA_3"/>
    <property type="match status" value="1"/>
</dbReference>
<keyword evidence="16" id="KW-0411">Iron-sulfur</keyword>
<feature type="transmembrane region" description="Helical" evidence="19">
    <location>
        <begin position="354"/>
        <end position="371"/>
    </location>
</feature>
<dbReference type="PANTHER" id="PTHR24421:SF10">
    <property type="entry name" value="NITRATE_NITRITE SENSOR PROTEIN NARQ"/>
    <property type="match status" value="1"/>
</dbReference>
<dbReference type="PRINTS" id="PR00344">
    <property type="entry name" value="BCTRLSENSOR"/>
</dbReference>
<dbReference type="SMART" id="SM00387">
    <property type="entry name" value="HATPase_c"/>
    <property type="match status" value="1"/>
</dbReference>
<feature type="chain" id="PRO_5047241285" description="Oxygen sensor histidine kinase NreB" evidence="20">
    <location>
        <begin position="21"/>
        <end position="634"/>
    </location>
</feature>
<organism evidence="22 23">
    <name type="scientific">Emticicia oligotrophica (strain DSM 17448 / CIP 109782 / MTCC 6937 / GPTSA100-15)</name>
    <dbReference type="NCBI Taxonomy" id="929562"/>
    <lineage>
        <taxon>Bacteria</taxon>
        <taxon>Pseudomonadati</taxon>
        <taxon>Bacteroidota</taxon>
        <taxon>Cytophagia</taxon>
        <taxon>Cytophagales</taxon>
        <taxon>Leadbetterellaceae</taxon>
        <taxon>Emticicia</taxon>
    </lineage>
</organism>
<dbReference type="RefSeq" id="WP_015029879.1">
    <property type="nucleotide sequence ID" value="NC_018748.1"/>
</dbReference>
<proteinExistence type="predicted"/>
<evidence type="ECO:0000256" key="20">
    <source>
        <dbReference type="SAM" id="SignalP"/>
    </source>
</evidence>
<keyword evidence="12 22" id="KW-0418">Kinase</keyword>
<dbReference type="EC" id="2.7.13.3" evidence="4"/>
<comment type="subcellular location">
    <subcellularLocation>
        <location evidence="3">Cytoplasm</location>
    </subcellularLocation>
</comment>
<evidence type="ECO:0000256" key="16">
    <source>
        <dbReference type="ARBA" id="ARBA00023014"/>
    </source>
</evidence>
<keyword evidence="6" id="KW-0004">4Fe-4S</keyword>